<dbReference type="InterPro" id="IPR011545">
    <property type="entry name" value="DEAD/DEAH_box_helicase_dom"/>
</dbReference>
<dbReference type="InterPro" id="IPR014001">
    <property type="entry name" value="Helicase_ATP-bd"/>
</dbReference>
<organism evidence="7 8">
    <name type="scientific">Kibdelosporangium phytohabitans</name>
    <dbReference type="NCBI Taxonomy" id="860235"/>
    <lineage>
        <taxon>Bacteria</taxon>
        <taxon>Bacillati</taxon>
        <taxon>Actinomycetota</taxon>
        <taxon>Actinomycetes</taxon>
        <taxon>Pseudonocardiales</taxon>
        <taxon>Pseudonocardiaceae</taxon>
        <taxon>Kibdelosporangium</taxon>
    </lineage>
</organism>
<evidence type="ECO:0000256" key="3">
    <source>
        <dbReference type="ARBA" id="ARBA00022806"/>
    </source>
</evidence>
<dbReference type="PANTHER" id="PTHR47961">
    <property type="entry name" value="DNA POLYMERASE THETA, PUTATIVE (AFU_ORTHOLOGUE AFUA_1G05260)-RELATED"/>
    <property type="match status" value="1"/>
</dbReference>
<dbReference type="CDD" id="cd17921">
    <property type="entry name" value="DEXHc_Ski2"/>
    <property type="match status" value="1"/>
</dbReference>
<dbReference type="Gene3D" id="3.40.50.300">
    <property type="entry name" value="P-loop containing nucleotide triphosphate hydrolases"/>
    <property type="match status" value="2"/>
</dbReference>
<dbReference type="InterPro" id="IPR001650">
    <property type="entry name" value="Helicase_C-like"/>
</dbReference>
<evidence type="ECO:0000259" key="6">
    <source>
        <dbReference type="PROSITE" id="PS51194"/>
    </source>
</evidence>
<evidence type="ECO:0008006" key="9">
    <source>
        <dbReference type="Google" id="ProtNLM"/>
    </source>
</evidence>
<evidence type="ECO:0000313" key="7">
    <source>
        <dbReference type="EMBL" id="ALG14550.1"/>
    </source>
</evidence>
<keyword evidence="1" id="KW-0547">Nucleotide-binding</keyword>
<dbReference type="Pfam" id="PF00270">
    <property type="entry name" value="DEAD"/>
    <property type="match status" value="1"/>
</dbReference>
<dbReference type="GO" id="GO:0003676">
    <property type="term" value="F:nucleic acid binding"/>
    <property type="evidence" value="ECO:0007669"/>
    <property type="project" value="InterPro"/>
</dbReference>
<dbReference type="PANTHER" id="PTHR47961:SF6">
    <property type="entry name" value="DNA-DIRECTED DNA POLYMERASE"/>
    <property type="match status" value="1"/>
</dbReference>
<dbReference type="InterPro" id="IPR050474">
    <property type="entry name" value="Hel308_SKI2-like"/>
</dbReference>
<dbReference type="PROSITE" id="PS51192">
    <property type="entry name" value="HELICASE_ATP_BIND_1"/>
    <property type="match status" value="1"/>
</dbReference>
<dbReference type="Proteomes" id="UP000063699">
    <property type="component" value="Chromosome"/>
</dbReference>
<dbReference type="GO" id="GO:0005524">
    <property type="term" value="F:ATP binding"/>
    <property type="evidence" value="ECO:0007669"/>
    <property type="project" value="UniProtKB-KW"/>
</dbReference>
<evidence type="ECO:0000256" key="2">
    <source>
        <dbReference type="ARBA" id="ARBA00022801"/>
    </source>
</evidence>
<keyword evidence="8" id="KW-1185">Reference proteome</keyword>
<keyword evidence="4" id="KW-0067">ATP-binding</keyword>
<evidence type="ECO:0000256" key="4">
    <source>
        <dbReference type="ARBA" id="ARBA00022840"/>
    </source>
</evidence>
<dbReference type="InterPro" id="IPR027417">
    <property type="entry name" value="P-loop_NTPase"/>
</dbReference>
<sequence length="876" mass="94799">MIVPDRPDFARARDRLTERGIPWRAVRYWYEDELVSSVGPRGELIPLAVTTALTRLGGVGARPGFQPGGAFDARDAFALRWDAHEPVQLDGGPLVSAGDLVPPSWLPFLPHHQFNRAQAEAAPIIVGTDGHVVVAAPTGAGKTAIGMLAVLRTVLESGRRAMWLVPQRSLADELDRELESWRRRGVNVERLSGEYAVDVDRLHEADLIVATTEKAEVLCRASSMQSILAEVGCVVVDEIHLLGSGQRGPLLEAFLARIRGQEAAVRVVGLSATVSNAEEIADWLSATLVRTTWRPSRLTWQLPMLPATTDPRTAGELRDRVVVELAREITNDGGSVIVFCGTKRTVRRTALAIAASRGVAVGGVNPDHAAGIYQASAAAGVGIHYKDWDHKNEAEKKFRDRDWDVLVATTTVAAGVNLPARAVVIRDTHVGQNEVDIATVLQMGGRAGRIGAGEREGWAFLITSEHERHAWQHALVEGYTVRSQIKDSLADHVLADVLQGRITTLEDATAWWRGTLCKHQGDHDTQPVLDAVNFLLRAGYLRAERRDDQENGLAVTELGRLTARLMVGTVIGADISTRLRLLPVPENPDAAEEQVISAIAELVPELANAPVAEQDRPAVATILKAGGRRDYITSTTAVTGLGSARYSAPGDVARAALLLVARSPDLFTGRRRAVAGLPVGSLYPLFEQAPRYLLWLAAQGFLATTHPWVAIVAADLGRRVRWRQCGPRRGAGRLLWMCEQMATPLHAPTLVPRMWDRAVRGDVSDPDWPHATPPALCQLDPAAYLGLLRDRATSTVLAADPETATVDQLTAGTLVTWTGNRVASTAVAGRTTAEYPGLEDAQPGDMTGAAVFTRRGDYHATDWLAAYHTAHLPTPA</sequence>
<keyword evidence="3" id="KW-0347">Helicase</keyword>
<dbReference type="RefSeq" id="WP_054296419.1">
    <property type="nucleotide sequence ID" value="NZ_CP012752.1"/>
</dbReference>
<dbReference type="AlphaFoldDB" id="A0A0N9IHU8"/>
<dbReference type="PROSITE" id="PS51194">
    <property type="entry name" value="HELICASE_CTER"/>
    <property type="match status" value="1"/>
</dbReference>
<dbReference type="Pfam" id="PF00271">
    <property type="entry name" value="Helicase_C"/>
    <property type="match status" value="1"/>
</dbReference>
<evidence type="ECO:0000256" key="1">
    <source>
        <dbReference type="ARBA" id="ARBA00022741"/>
    </source>
</evidence>
<reference evidence="7 8" key="1">
    <citation type="submission" date="2015-07" db="EMBL/GenBank/DDBJ databases">
        <title>Genome sequencing of Kibdelosporangium phytohabitans.</title>
        <authorList>
            <person name="Qin S."/>
            <person name="Xing K."/>
        </authorList>
    </citation>
    <scope>NUCLEOTIDE SEQUENCE [LARGE SCALE GENOMIC DNA]</scope>
    <source>
        <strain evidence="7 8">KLBMP1111</strain>
    </source>
</reference>
<dbReference type="SUPFAM" id="SSF52540">
    <property type="entry name" value="P-loop containing nucleoside triphosphate hydrolases"/>
    <property type="match status" value="1"/>
</dbReference>
<proteinExistence type="predicted"/>
<dbReference type="GO" id="GO:0004386">
    <property type="term" value="F:helicase activity"/>
    <property type="evidence" value="ECO:0007669"/>
    <property type="project" value="UniProtKB-KW"/>
</dbReference>
<feature type="domain" description="Helicase C-terminal" evidence="6">
    <location>
        <begin position="321"/>
        <end position="497"/>
    </location>
</feature>
<dbReference type="InterPro" id="IPR036390">
    <property type="entry name" value="WH_DNA-bd_sf"/>
</dbReference>
<gene>
    <name evidence="7" type="ORF">AOZ06_04675</name>
</gene>
<dbReference type="KEGG" id="kphy:AOZ06_04675"/>
<dbReference type="SUPFAM" id="SSF46785">
    <property type="entry name" value="Winged helix' DNA-binding domain"/>
    <property type="match status" value="1"/>
</dbReference>
<accession>A0A0N9IHU8</accession>
<dbReference type="SMART" id="SM00487">
    <property type="entry name" value="DEXDc"/>
    <property type="match status" value="1"/>
</dbReference>
<dbReference type="STRING" id="860235.AOZ06_04675"/>
<dbReference type="SMART" id="SM00490">
    <property type="entry name" value="HELICc"/>
    <property type="match status" value="1"/>
</dbReference>
<protein>
    <recommendedName>
        <fullName evidence="9">DEAD/DEAH box helicase</fullName>
    </recommendedName>
</protein>
<dbReference type="EMBL" id="CP012752">
    <property type="protein sequence ID" value="ALG14550.1"/>
    <property type="molecule type" value="Genomic_DNA"/>
</dbReference>
<keyword evidence="2" id="KW-0378">Hydrolase</keyword>
<evidence type="ECO:0000313" key="8">
    <source>
        <dbReference type="Proteomes" id="UP000063699"/>
    </source>
</evidence>
<dbReference type="GO" id="GO:0016787">
    <property type="term" value="F:hydrolase activity"/>
    <property type="evidence" value="ECO:0007669"/>
    <property type="project" value="UniProtKB-KW"/>
</dbReference>
<name>A0A0N9IHU8_9PSEU</name>
<feature type="domain" description="Helicase ATP-binding" evidence="5">
    <location>
        <begin position="123"/>
        <end position="292"/>
    </location>
</feature>
<evidence type="ECO:0000259" key="5">
    <source>
        <dbReference type="PROSITE" id="PS51192"/>
    </source>
</evidence>